<evidence type="ECO:0000256" key="10">
    <source>
        <dbReference type="ARBA" id="ARBA00022679"/>
    </source>
</evidence>
<dbReference type="Pfam" id="PF13521">
    <property type="entry name" value="AAA_28"/>
    <property type="match status" value="1"/>
</dbReference>
<evidence type="ECO:0000256" key="24">
    <source>
        <dbReference type="ARBA" id="ARBA00061612"/>
    </source>
</evidence>
<dbReference type="InterPro" id="IPR014729">
    <property type="entry name" value="Rossmann-like_a/b/a_fold"/>
</dbReference>
<dbReference type="SMART" id="SM00530">
    <property type="entry name" value="HTH_XRE"/>
    <property type="match status" value="1"/>
</dbReference>
<dbReference type="Gene3D" id="1.10.260.40">
    <property type="entry name" value="lambda repressor-like DNA-binding domains"/>
    <property type="match status" value="1"/>
</dbReference>
<dbReference type="InterPro" id="IPR016429">
    <property type="entry name" value="NAD_NadR"/>
</dbReference>
<feature type="binding site" evidence="27">
    <location>
        <begin position="239"/>
        <end position="241"/>
    </location>
    <ligand>
        <name>NAD(+)</name>
        <dbReference type="ChEBI" id="CHEBI:57540"/>
        <label>1</label>
    </ligand>
</feature>
<evidence type="ECO:0000256" key="18">
    <source>
        <dbReference type="ARBA" id="ARBA00023163"/>
    </source>
</evidence>
<comment type="subcellular location">
    <subcellularLocation>
        <location evidence="1">Cell membrane</location>
        <topology evidence="1">Peripheral membrane protein</topology>
    </subcellularLocation>
    <subcellularLocation>
        <location evidence="2">Cytoplasm</location>
    </subcellularLocation>
</comment>
<organism evidence="29 30">
    <name type="scientific">Salmonella paratyphi C (strain RKS4594)</name>
    <dbReference type="NCBI Taxonomy" id="476213"/>
    <lineage>
        <taxon>Bacteria</taxon>
        <taxon>Pseudomonadati</taxon>
        <taxon>Pseudomonadota</taxon>
        <taxon>Gammaproteobacteria</taxon>
        <taxon>Enterobacterales</taxon>
        <taxon>Enterobacteriaceae</taxon>
        <taxon>Salmonella</taxon>
    </lineage>
</organism>
<dbReference type="Pfam" id="PF01381">
    <property type="entry name" value="HTH_3"/>
    <property type="match status" value="1"/>
</dbReference>
<keyword evidence="19" id="KW-0511">Multifunctional enzyme</keyword>
<dbReference type="InterPro" id="IPR038727">
    <property type="entry name" value="NadR/Ttd14_AAA_dom"/>
</dbReference>
<dbReference type="InterPro" id="IPR041749">
    <property type="entry name" value="NMNAT_NadR"/>
</dbReference>
<evidence type="ECO:0000256" key="11">
    <source>
        <dbReference type="ARBA" id="ARBA00022741"/>
    </source>
</evidence>
<proteinExistence type="inferred from homology"/>
<comment type="catalytic activity">
    <reaction evidence="20">
        <text>beta-nicotinamide D-riboside + ATP = beta-nicotinamide D-ribonucleotide + ADP + H(+)</text>
        <dbReference type="Rhea" id="RHEA:14017"/>
        <dbReference type="ChEBI" id="CHEBI:14649"/>
        <dbReference type="ChEBI" id="CHEBI:15378"/>
        <dbReference type="ChEBI" id="CHEBI:15927"/>
        <dbReference type="ChEBI" id="CHEBI:30616"/>
        <dbReference type="ChEBI" id="CHEBI:456216"/>
        <dbReference type="EC" id="2.7.1.22"/>
    </reaction>
</comment>
<keyword evidence="8" id="KW-0678">Repressor</keyword>
<evidence type="ECO:0000256" key="16">
    <source>
        <dbReference type="ARBA" id="ARBA00023125"/>
    </source>
</evidence>
<sequence>MAMQCVLSGLRIDVVGLISEAPSGSVMRFFQQEALVSSFDYLKTAIKQQGCTLQQVADASGMTKGYLSQLLNAKIKSPSAQKLEALHRFLGLEFPRRQKNIGVVFGKFYPLHTGHIYLIQRACSQVDELHIIMGYDDTRDRGLFEDSAMSQQPTVSDRLRWLLQTFKYQKNIRIHAFNEEGMEPYPHGWDVWSNGIKAFMAEKGIQPSWIYTSEEADAPQYLEHLGIETVLVDPERTFMNISGAQIRENPFRYWEYIPTEVKPFFVRTVAILGGESSGKSTLVNKLANIFNTTSAWEYGRDYVFSHLGGDEMALQYSDYDKIALGHAQYIDFAVKYANKVAFIDTDFVTTQAFCKKYEGREHPFVQALIDEYRFDLVILLENNTPWIADGLRSLGSSVDRKAFQNLLVEMLKENNIEFVHVKEADYDGRFLRCVELVKEMMGEQG</sequence>
<dbReference type="SUPFAM" id="SSF47413">
    <property type="entry name" value="lambda repressor-like DNA-binding domains"/>
    <property type="match status" value="1"/>
</dbReference>
<dbReference type="SUPFAM" id="SSF52540">
    <property type="entry name" value="P-loop containing nucleoside triphosphate hydrolases"/>
    <property type="match status" value="1"/>
</dbReference>
<keyword evidence="18" id="KW-0804">Transcription</keyword>
<dbReference type="InterPro" id="IPR027417">
    <property type="entry name" value="P-loop_NTPase"/>
</dbReference>
<keyword evidence="29" id="KW-0548">Nucleotidyltransferase</keyword>
<evidence type="ECO:0000256" key="3">
    <source>
        <dbReference type="ARBA" id="ARBA00004658"/>
    </source>
</evidence>
<keyword evidence="15" id="KW-0520">NAD</keyword>
<dbReference type="InterPro" id="IPR001387">
    <property type="entry name" value="Cro/C1-type_HTH"/>
</dbReference>
<keyword evidence="9" id="KW-0662">Pyridine nucleotide biosynthesis</keyword>
<comment type="pathway">
    <text evidence="22">Cofactor biosynthesis; NAD(+) biosynthesis [regulation].</text>
</comment>
<keyword evidence="12" id="KW-0418">Kinase</keyword>
<evidence type="ECO:0000256" key="17">
    <source>
        <dbReference type="ARBA" id="ARBA00023136"/>
    </source>
</evidence>
<evidence type="ECO:0000256" key="14">
    <source>
        <dbReference type="ARBA" id="ARBA00023015"/>
    </source>
</evidence>
<dbReference type="NCBIfam" id="TIGR01526">
    <property type="entry name" value="nadR_NMN_Atrans"/>
    <property type="match status" value="1"/>
</dbReference>
<comment type="subunit">
    <text evidence="4">Homotetramer.</text>
</comment>
<dbReference type="EMBL" id="CP000857">
    <property type="protein sequence ID" value="ACN48756.1"/>
    <property type="molecule type" value="Genomic_DNA"/>
</dbReference>
<evidence type="ECO:0000259" key="28">
    <source>
        <dbReference type="PROSITE" id="PS50943"/>
    </source>
</evidence>
<feature type="binding site" evidence="27">
    <location>
        <begin position="105"/>
        <end position="108"/>
    </location>
    <ligand>
        <name>NAD(+)</name>
        <dbReference type="ChEBI" id="CHEBI:57540"/>
        <label>1</label>
    </ligand>
</feature>
<dbReference type="Proteomes" id="UP000001599">
    <property type="component" value="Chromosome"/>
</dbReference>
<keyword evidence="14" id="KW-0805">Transcription regulation</keyword>
<dbReference type="SUPFAM" id="SSF52374">
    <property type="entry name" value="Nucleotidylyl transferase"/>
    <property type="match status" value="1"/>
</dbReference>
<keyword evidence="7" id="KW-0963">Cytoplasm</keyword>
<dbReference type="InterPro" id="IPR006417">
    <property type="entry name" value="NadR_NMN_Atrans"/>
</dbReference>
<evidence type="ECO:0000256" key="4">
    <source>
        <dbReference type="ARBA" id="ARBA00011881"/>
    </source>
</evidence>
<feature type="binding site" evidence="27">
    <location>
        <begin position="179"/>
        <end position="192"/>
    </location>
    <ligand>
        <name>NAD(+)</name>
        <dbReference type="ChEBI" id="CHEBI:57540"/>
        <label>1</label>
    </ligand>
</feature>
<keyword evidence="16" id="KW-0238">DNA-binding</keyword>
<dbReference type="GO" id="GO:0005524">
    <property type="term" value="F:ATP binding"/>
    <property type="evidence" value="ECO:0007669"/>
    <property type="project" value="UniProtKB-KW"/>
</dbReference>
<feature type="binding site" evidence="27">
    <location>
        <position position="112"/>
    </location>
    <ligand>
        <name>NAD(+)</name>
        <dbReference type="ChEBI" id="CHEBI:57540"/>
        <label>1</label>
    </ligand>
</feature>
<evidence type="ECO:0000256" key="15">
    <source>
        <dbReference type="ARBA" id="ARBA00023027"/>
    </source>
</evidence>
<feature type="binding site" evidence="27">
    <location>
        <begin position="294"/>
        <end position="296"/>
    </location>
    <ligand>
        <name>NAD(+)</name>
        <dbReference type="ChEBI" id="CHEBI:57540"/>
        <label>2</label>
    </ligand>
</feature>
<evidence type="ECO:0000256" key="8">
    <source>
        <dbReference type="ARBA" id="ARBA00022491"/>
    </source>
</evidence>
<feature type="domain" description="HTH cro/C1-type" evidence="28">
    <location>
        <begin position="42"/>
        <end position="97"/>
    </location>
</feature>
<dbReference type="Gene3D" id="3.40.50.620">
    <property type="entry name" value="HUPs"/>
    <property type="match status" value="1"/>
</dbReference>
<dbReference type="FunFam" id="3.40.50.620:FF:000091">
    <property type="entry name" value="Trifunctional nicotinamide-nucleotide adenylyltransferase/ribosylnicotinamide kinase/transcriptional regulator NadR"/>
    <property type="match status" value="1"/>
</dbReference>
<keyword evidence="17" id="KW-0472">Membrane</keyword>
<dbReference type="EC" id="2.7.7.1" evidence="5"/>
<dbReference type="InterPro" id="IPR004821">
    <property type="entry name" value="Cyt_trans-like"/>
</dbReference>
<evidence type="ECO:0000313" key="29">
    <source>
        <dbReference type="EMBL" id="ACN48756.1"/>
    </source>
</evidence>
<evidence type="ECO:0000256" key="13">
    <source>
        <dbReference type="ARBA" id="ARBA00022840"/>
    </source>
</evidence>
<evidence type="ECO:0000256" key="23">
    <source>
        <dbReference type="ARBA" id="ARBA00060943"/>
    </source>
</evidence>
<keyword evidence="6" id="KW-1003">Cell membrane</keyword>
<feature type="binding site" evidence="27">
    <location>
        <begin position="212"/>
        <end position="214"/>
    </location>
    <ligand>
        <name>NAD(+)</name>
        <dbReference type="ChEBI" id="CHEBI:57540"/>
        <label>1</label>
    </ligand>
</feature>
<feature type="binding site" evidence="27">
    <location>
        <position position="139"/>
    </location>
    <ligand>
        <name>NAD(+)</name>
        <dbReference type="ChEBI" id="CHEBI:57540"/>
        <label>1</label>
    </ligand>
</feature>
<dbReference type="InterPro" id="IPR010982">
    <property type="entry name" value="Lambda_DNA-bd_dom_sf"/>
</dbReference>
<gene>
    <name evidence="29" type="primary">nadR</name>
    <name evidence="29" type="ordered locus">SPC_4713</name>
</gene>
<evidence type="ECO:0000256" key="7">
    <source>
        <dbReference type="ARBA" id="ARBA00022490"/>
    </source>
</evidence>
<dbReference type="FunFam" id="3.40.50.300:FF:000672">
    <property type="entry name" value="Trifunctional nicotinamide-nucleotide adenylyltransferase/ribosylnicotinamide kinase/transcriptional regulator NadR"/>
    <property type="match status" value="1"/>
</dbReference>
<evidence type="ECO:0000256" key="20">
    <source>
        <dbReference type="ARBA" id="ARBA00050738"/>
    </source>
</evidence>
<evidence type="ECO:0000256" key="25">
    <source>
        <dbReference type="ARBA" id="ARBA00066358"/>
    </source>
</evidence>
<dbReference type="FunFam" id="1.10.260.40:FF:000020">
    <property type="entry name" value="Trifunctional nicotinamide-nucleotide adenylyltransferase/ribosylnicotinamide kinase/transcriptional regulator NadR"/>
    <property type="match status" value="1"/>
</dbReference>
<protein>
    <recommendedName>
        <fullName evidence="26">Trifunctional NAD biosynthesis/regulator protein NadR</fullName>
        <ecNumber evidence="25">2.7.1.22</ecNumber>
        <ecNumber evidence="5">2.7.7.1</ecNumber>
    </recommendedName>
</protein>
<evidence type="ECO:0000256" key="1">
    <source>
        <dbReference type="ARBA" id="ARBA00004202"/>
    </source>
</evidence>
<dbReference type="GO" id="GO:0005737">
    <property type="term" value="C:cytoplasm"/>
    <property type="evidence" value="ECO:0007669"/>
    <property type="project" value="UniProtKB-SubCell"/>
</dbReference>
<dbReference type="GO" id="GO:0005886">
    <property type="term" value="C:plasma membrane"/>
    <property type="evidence" value="ECO:0007669"/>
    <property type="project" value="UniProtKB-SubCell"/>
</dbReference>
<keyword evidence="13" id="KW-0067">ATP-binding</keyword>
<evidence type="ECO:0000313" key="30">
    <source>
        <dbReference type="Proteomes" id="UP000001599"/>
    </source>
</evidence>
<reference evidence="29 30" key="1">
    <citation type="journal article" date="2009" name="PLoS ONE">
        <title>Salmonella paratyphi C: genetic divergence from Salmonella choleraesuis and pathogenic convergence with Salmonella typhi.</title>
        <authorList>
            <person name="Liu W.-Q."/>
            <person name="Feng Y."/>
            <person name="Wang Y."/>
            <person name="Zou Q.-H."/>
            <person name="Chen F."/>
            <person name="Guo J.-T."/>
            <person name="Peng Y.-H."/>
            <person name="Jin Y."/>
            <person name="Li Y.-G."/>
            <person name="Hu S.-N."/>
            <person name="Johnston R.N."/>
            <person name="Liu G.-R."/>
            <person name="Liu S.-L."/>
        </authorList>
    </citation>
    <scope>NUCLEOTIDE SEQUENCE [LARGE SCALE GENOMIC DNA]</scope>
    <source>
        <strain evidence="29 30">RKS4594</strain>
    </source>
</reference>
<evidence type="ECO:0000256" key="22">
    <source>
        <dbReference type="ARBA" id="ARBA00060670"/>
    </source>
</evidence>
<evidence type="ECO:0000256" key="6">
    <source>
        <dbReference type="ARBA" id="ARBA00022475"/>
    </source>
</evidence>
<evidence type="ECO:0000256" key="21">
    <source>
        <dbReference type="ARBA" id="ARBA00057921"/>
    </source>
</evidence>
<dbReference type="PIRSF" id="PIRSF004776">
    <property type="entry name" value="NadR_NMNAT/RNK"/>
    <property type="match status" value="1"/>
</dbReference>
<comment type="function">
    <text evidence="21">This enzyme has three activities: DNA binding, nicotinamide mononucleotide (NMN) adenylyltransferase and ribosylnicotinamide (RN) kinase. The DNA-binding domain binds to the nadB operator sequence in an NAD- and ATP-dependent manner. As NAD levels increase within the cell, the affinity of NadR for the nadB operator regions of nadA, nadB, and pncB increases, repressing the transcription of these genes. The RN kinase activity catalyzes the phosphorylation of RN to form nicotinamide ribonucleotide. The NMN adenylyltransferase activity catalyzes the transfer of the AMP moiety of ATP to nicotinamide ribonucleotide to form NAD(+). The NMN adenylyltransferase domain also functions as the NAD and ATP sensor.</text>
</comment>
<dbReference type="KEGG" id="sei:SPC_4713"/>
<evidence type="ECO:0000256" key="19">
    <source>
        <dbReference type="ARBA" id="ARBA00023268"/>
    </source>
</evidence>
<evidence type="ECO:0000256" key="5">
    <source>
        <dbReference type="ARBA" id="ARBA00012390"/>
    </source>
</evidence>
<dbReference type="Gene3D" id="3.40.50.300">
    <property type="entry name" value="P-loop containing nucleotide triphosphate hydrolases"/>
    <property type="match status" value="1"/>
</dbReference>
<evidence type="ECO:0000256" key="27">
    <source>
        <dbReference type="PIRSR" id="PIRSR004776-1"/>
    </source>
</evidence>
<keyword evidence="10 29" id="KW-0808">Transferase</keyword>
<dbReference type="GO" id="GO:0050262">
    <property type="term" value="F:ribosylnicotinamide kinase activity"/>
    <property type="evidence" value="ECO:0007669"/>
    <property type="project" value="UniProtKB-EC"/>
</dbReference>
<dbReference type="GO" id="GO:0009435">
    <property type="term" value="P:NAD+ biosynthetic process"/>
    <property type="evidence" value="ECO:0007669"/>
    <property type="project" value="InterPro"/>
</dbReference>
<dbReference type="EC" id="2.7.1.22" evidence="25"/>
<dbReference type="CDD" id="cd02167">
    <property type="entry name" value="NMNAT_NadR"/>
    <property type="match status" value="1"/>
</dbReference>
<dbReference type="NCBIfam" id="NF005988">
    <property type="entry name" value="PRK08099.1"/>
    <property type="match status" value="1"/>
</dbReference>
<evidence type="ECO:0000256" key="2">
    <source>
        <dbReference type="ARBA" id="ARBA00004496"/>
    </source>
</evidence>
<dbReference type="GO" id="GO:0003677">
    <property type="term" value="F:DNA binding"/>
    <property type="evidence" value="ECO:0007669"/>
    <property type="project" value="UniProtKB-KW"/>
</dbReference>
<comment type="pathway">
    <text evidence="3">Cofactor biosynthesis; NAD(+) biosynthesis; NAD(+) from nicotinamide D-ribonucleotide: step 1/1.</text>
</comment>
<dbReference type="CDD" id="cd00093">
    <property type="entry name" value="HTH_XRE"/>
    <property type="match status" value="1"/>
</dbReference>
<keyword evidence="11 27" id="KW-0547">Nucleotide-binding</keyword>
<name>C0Q8F0_SALPC</name>
<dbReference type="InterPro" id="IPR052735">
    <property type="entry name" value="NAD_biosynth-regulator"/>
</dbReference>
<dbReference type="PANTHER" id="PTHR37512">
    <property type="entry name" value="TRIFUNCTIONAL NAD BIOSYNTHESIS/REGULATOR PROTEIN NADR"/>
    <property type="match status" value="1"/>
</dbReference>
<accession>C0Q8F0</accession>
<evidence type="ECO:0000256" key="9">
    <source>
        <dbReference type="ARBA" id="ARBA00022642"/>
    </source>
</evidence>
<dbReference type="NCBIfam" id="TIGR00125">
    <property type="entry name" value="cyt_tran_rel"/>
    <property type="match status" value="1"/>
</dbReference>
<evidence type="ECO:0000256" key="12">
    <source>
        <dbReference type="ARBA" id="ARBA00022777"/>
    </source>
</evidence>
<dbReference type="PANTHER" id="PTHR37512:SF1">
    <property type="entry name" value="NADR_TTD14 AAA DOMAIN-CONTAINING PROTEIN"/>
    <property type="match status" value="1"/>
</dbReference>
<comment type="similarity">
    <text evidence="23">In the C-terminal section; belongs to the bacterial RNK family.</text>
</comment>
<dbReference type="PROSITE" id="PS50943">
    <property type="entry name" value="HTH_CROC1"/>
    <property type="match status" value="1"/>
</dbReference>
<comment type="similarity">
    <text evidence="24">In the central section; belongs to the bacterial NMN adenylyltransferase family.</text>
</comment>
<dbReference type="AlphaFoldDB" id="C0Q8F0"/>
<dbReference type="HOGENOM" id="CLU_052648_0_1_6"/>
<evidence type="ECO:0000256" key="26">
    <source>
        <dbReference type="ARBA" id="ARBA00069036"/>
    </source>
</evidence>
<dbReference type="GO" id="GO:0000309">
    <property type="term" value="F:nicotinamide-nucleotide adenylyltransferase activity"/>
    <property type="evidence" value="ECO:0007669"/>
    <property type="project" value="UniProtKB-EC"/>
</dbReference>
<dbReference type="CDD" id="cd02019">
    <property type="entry name" value="NK"/>
    <property type="match status" value="1"/>
</dbReference>